<reference evidence="3" key="1">
    <citation type="journal article" date="2019" name="Int. J. Syst. Evol. Microbiol.">
        <title>The Global Catalogue of Microorganisms (GCM) 10K type strain sequencing project: providing services to taxonomists for standard genome sequencing and annotation.</title>
        <authorList>
            <consortium name="The Broad Institute Genomics Platform"/>
            <consortium name="The Broad Institute Genome Sequencing Center for Infectious Disease"/>
            <person name="Wu L."/>
            <person name="Ma J."/>
        </authorList>
    </citation>
    <scope>NUCLEOTIDE SEQUENCE [LARGE SCALE GENOMIC DNA]</scope>
    <source>
        <strain evidence="3">CGMCC 1.3240</strain>
    </source>
</reference>
<dbReference type="Gene3D" id="3.40.50.1010">
    <property type="entry name" value="5'-nuclease"/>
    <property type="match status" value="1"/>
</dbReference>
<organism evidence="2 3">
    <name type="scientific">Paenibacillus solisilvae</name>
    <dbReference type="NCBI Taxonomy" id="2486751"/>
    <lineage>
        <taxon>Bacteria</taxon>
        <taxon>Bacillati</taxon>
        <taxon>Bacillota</taxon>
        <taxon>Bacilli</taxon>
        <taxon>Bacillales</taxon>
        <taxon>Paenibacillaceae</taxon>
        <taxon>Paenibacillus</taxon>
    </lineage>
</organism>
<feature type="domain" description="PIN" evidence="1">
    <location>
        <begin position="10"/>
        <end position="133"/>
    </location>
</feature>
<dbReference type="Proteomes" id="UP001596047">
    <property type="component" value="Unassembled WGS sequence"/>
</dbReference>
<dbReference type="InterPro" id="IPR029060">
    <property type="entry name" value="PIN-like_dom_sf"/>
</dbReference>
<keyword evidence="3" id="KW-1185">Reference proteome</keyword>
<dbReference type="RefSeq" id="WP_379186443.1">
    <property type="nucleotide sequence ID" value="NZ_JBHSOW010000011.1"/>
</dbReference>
<dbReference type="EMBL" id="JBHSOW010000011">
    <property type="protein sequence ID" value="MFC5647976.1"/>
    <property type="molecule type" value="Genomic_DNA"/>
</dbReference>
<evidence type="ECO:0000313" key="2">
    <source>
        <dbReference type="EMBL" id="MFC5647976.1"/>
    </source>
</evidence>
<proteinExistence type="predicted"/>
<comment type="caution">
    <text evidence="2">The sequence shown here is derived from an EMBL/GenBank/DDBJ whole genome shotgun (WGS) entry which is preliminary data.</text>
</comment>
<sequence>MSASSPSSFKKIALDTNIFIYVFEQHPEFGEKAKWLLEQIEEGAYSAVASTISLTEILMKPIRDGNLALERQYKLLFAHFPNLSVVPVDNTVAERAAFLRGKYGMKTPDALVIASAIIAQADVFITNDLRLEQVEEIPCKGLDQL</sequence>
<dbReference type="Pfam" id="PF01850">
    <property type="entry name" value="PIN"/>
    <property type="match status" value="1"/>
</dbReference>
<dbReference type="InterPro" id="IPR002716">
    <property type="entry name" value="PIN_dom"/>
</dbReference>
<accession>A0ABW0VQB8</accession>
<evidence type="ECO:0000259" key="1">
    <source>
        <dbReference type="SMART" id="SM00670"/>
    </source>
</evidence>
<gene>
    <name evidence="2" type="ORF">ACFPYJ_02355</name>
</gene>
<name>A0ABW0VQB8_9BACL</name>
<dbReference type="SUPFAM" id="SSF88723">
    <property type="entry name" value="PIN domain-like"/>
    <property type="match status" value="1"/>
</dbReference>
<protein>
    <submittedName>
        <fullName evidence="2">Type II toxin-antitoxin system VapC family toxin</fullName>
    </submittedName>
</protein>
<evidence type="ECO:0000313" key="3">
    <source>
        <dbReference type="Proteomes" id="UP001596047"/>
    </source>
</evidence>
<dbReference type="SMART" id="SM00670">
    <property type="entry name" value="PINc"/>
    <property type="match status" value="1"/>
</dbReference>